<gene>
    <name evidence="7" type="ORF">BKM31_55410</name>
</gene>
<evidence type="ECO:0000313" key="8">
    <source>
        <dbReference type="Proteomes" id="UP000190797"/>
    </source>
</evidence>
<keyword evidence="1" id="KW-0808">Transferase</keyword>
<evidence type="ECO:0000256" key="5">
    <source>
        <dbReference type="SAM" id="MobiDB-lite"/>
    </source>
</evidence>
<dbReference type="PANTHER" id="PTHR43289:SF34">
    <property type="entry name" value="SERINE_THREONINE-PROTEIN KINASE YBDM-RELATED"/>
    <property type="match status" value="1"/>
</dbReference>
<evidence type="ECO:0000259" key="6">
    <source>
        <dbReference type="PROSITE" id="PS50011"/>
    </source>
</evidence>
<evidence type="ECO:0000256" key="4">
    <source>
        <dbReference type="ARBA" id="ARBA00022840"/>
    </source>
</evidence>
<dbReference type="InterPro" id="IPR008271">
    <property type="entry name" value="Ser/Thr_kinase_AS"/>
</dbReference>
<keyword evidence="3" id="KW-0418">Kinase</keyword>
<keyword evidence="8" id="KW-1185">Reference proteome</keyword>
<evidence type="ECO:0000313" key="7">
    <source>
        <dbReference type="EMBL" id="AQZ69453.1"/>
    </source>
</evidence>
<dbReference type="SUPFAM" id="SSF82171">
    <property type="entry name" value="DPP6 N-terminal domain-like"/>
    <property type="match status" value="1"/>
</dbReference>
<dbReference type="OrthoDB" id="3496652at2"/>
<accession>A0A1V0AGY7</accession>
<dbReference type="STRING" id="1909395.BKM31_55410"/>
<dbReference type="CDD" id="cd14014">
    <property type="entry name" value="STKc_PknB_like"/>
    <property type="match status" value="1"/>
</dbReference>
<dbReference type="GO" id="GO:0004674">
    <property type="term" value="F:protein serine/threonine kinase activity"/>
    <property type="evidence" value="ECO:0007669"/>
    <property type="project" value="TreeGrafter"/>
</dbReference>
<organism evidence="7 8">
    <name type="scientific">[Actinomadura] parvosata subsp. kistnae</name>
    <dbReference type="NCBI Taxonomy" id="1909395"/>
    <lineage>
        <taxon>Bacteria</taxon>
        <taxon>Bacillati</taxon>
        <taxon>Actinomycetota</taxon>
        <taxon>Actinomycetes</taxon>
        <taxon>Streptosporangiales</taxon>
        <taxon>Streptosporangiaceae</taxon>
        <taxon>Nonomuraea</taxon>
    </lineage>
</organism>
<evidence type="ECO:0000256" key="3">
    <source>
        <dbReference type="ARBA" id="ARBA00022777"/>
    </source>
</evidence>
<sequence length="651" mass="67918">MTAGPLLGDDPAEVASYRVRGRLGVGGQGVVYLAESPRGEKVAVKMLRYGPAADTGTGGGADSGAGSGADFAREIELTRRVKTFCTANVLATGELNGLPYIVSEYVEGPSLAQAIARRGPLRGAELRRLAIGTLTALAAIHQAGVVHRDFKPGNVLLGRDGPRVIDFGIARELDAGGAGTAELMGTPPYMAPEQFSGAGSGAPADLFAWASTIVAAGTGRPPFGSAPTPMVVHRILTAEPEVGDLQGDLRELVLRCLTKDPAERPTASHALLTLLGHPVPPRRLLAAGQASAAPPAAPPASEDVPRRRWARYGAVAATLVLLAAGGAAYLLARTPGEQSTQTAVAAPRRSLSKPMRTSSSVTVRLPDSEIKVYDHPEDPLWVSSVAGPAEDSATGYPAYVRDPASRRFTFFGAFQAPAVSPGGAYVAALAMSNLARTDFNVLRLVTRRTGEDVQIRTSDKPGDTTDLRWSDDERLLLSVHEGAGKSRRATGFVVVDPAIRAVTVSEVPGGGSGPYVWGAGDSVLHQGEDGTVRSFDLKGAELRSFTGVGELFAVNAVTGPGHGTVFSTRCPPPARGLCLWDAATGERAAEVPLRDGHAFEGWLDPGHYLARISADGLTKLVMADLEGEPVRTLAEGPAKELGRMAVGLTLR</sequence>
<feature type="domain" description="Protein kinase" evidence="6">
    <location>
        <begin position="17"/>
        <end position="280"/>
    </location>
</feature>
<dbReference type="PROSITE" id="PS00108">
    <property type="entry name" value="PROTEIN_KINASE_ST"/>
    <property type="match status" value="1"/>
</dbReference>
<keyword evidence="4" id="KW-0067">ATP-binding</keyword>
<dbReference type="PROSITE" id="PS50011">
    <property type="entry name" value="PROTEIN_KINASE_DOM"/>
    <property type="match status" value="1"/>
</dbReference>
<dbReference type="Gene3D" id="1.10.510.10">
    <property type="entry name" value="Transferase(Phosphotransferase) domain 1"/>
    <property type="match status" value="1"/>
</dbReference>
<keyword evidence="2" id="KW-0547">Nucleotide-binding</keyword>
<evidence type="ECO:0000256" key="1">
    <source>
        <dbReference type="ARBA" id="ARBA00022679"/>
    </source>
</evidence>
<dbReference type="AlphaFoldDB" id="A0A1V0AGY7"/>
<dbReference type="Gene3D" id="3.30.200.20">
    <property type="entry name" value="Phosphorylase Kinase, domain 1"/>
    <property type="match status" value="1"/>
</dbReference>
<dbReference type="PANTHER" id="PTHR43289">
    <property type="entry name" value="MITOGEN-ACTIVATED PROTEIN KINASE KINASE KINASE 20-RELATED"/>
    <property type="match status" value="1"/>
</dbReference>
<dbReference type="GO" id="GO:0005524">
    <property type="term" value="F:ATP binding"/>
    <property type="evidence" value="ECO:0007669"/>
    <property type="project" value="UniProtKB-KW"/>
</dbReference>
<protein>
    <recommendedName>
        <fullName evidence="6">Protein kinase domain-containing protein</fullName>
    </recommendedName>
</protein>
<reference evidence="8" key="1">
    <citation type="journal article" date="2017" name="Med. Chem. Commun.">
        <title>Nonomuraea sp. ATCC 55076 harbours the largest actinomycete chromosome to date and the kistamicin biosynthetic gene cluster.</title>
        <authorList>
            <person name="Nazari B."/>
            <person name="Forneris C.C."/>
            <person name="Gibson M.I."/>
            <person name="Moon K."/>
            <person name="Schramma K.R."/>
            <person name="Seyedsayamdost M.R."/>
        </authorList>
    </citation>
    <scope>NUCLEOTIDE SEQUENCE [LARGE SCALE GENOMIC DNA]</scope>
    <source>
        <strain evidence="8">ATCC 55076</strain>
    </source>
</reference>
<dbReference type="EMBL" id="CP017717">
    <property type="protein sequence ID" value="AQZ69453.1"/>
    <property type="molecule type" value="Genomic_DNA"/>
</dbReference>
<proteinExistence type="predicted"/>
<evidence type="ECO:0000256" key="2">
    <source>
        <dbReference type="ARBA" id="ARBA00022741"/>
    </source>
</evidence>
<dbReference type="SUPFAM" id="SSF56112">
    <property type="entry name" value="Protein kinase-like (PK-like)"/>
    <property type="match status" value="1"/>
</dbReference>
<feature type="region of interest" description="Disordered" evidence="5">
    <location>
        <begin position="338"/>
        <end position="360"/>
    </location>
</feature>
<dbReference type="InterPro" id="IPR000719">
    <property type="entry name" value="Prot_kinase_dom"/>
</dbReference>
<dbReference type="RefSeq" id="WP_155129281.1">
    <property type="nucleotide sequence ID" value="NZ_CP017717.1"/>
</dbReference>
<dbReference type="InterPro" id="IPR011009">
    <property type="entry name" value="Kinase-like_dom_sf"/>
</dbReference>
<dbReference type="Proteomes" id="UP000190797">
    <property type="component" value="Chromosome"/>
</dbReference>
<dbReference type="Pfam" id="PF00069">
    <property type="entry name" value="Pkinase"/>
    <property type="match status" value="1"/>
</dbReference>
<name>A0A1V0AGY7_9ACTN</name>
<dbReference type="KEGG" id="noa:BKM31_55410"/>